<evidence type="ECO:0000259" key="1">
    <source>
        <dbReference type="Pfam" id="PF08818"/>
    </source>
</evidence>
<dbReference type="Gene3D" id="3.90.1150.200">
    <property type="match status" value="1"/>
</dbReference>
<accession>A0A0F3RUY8</accession>
<comment type="caution">
    <text evidence="2">The sequence shown here is derived from an EMBL/GenBank/DDBJ whole genome shotgun (WGS) entry which is preliminary data.</text>
</comment>
<sequence>MSPEFERYLATIDQPDHQLRVRSVLTEVQAAFPALHQRVAWRQPMFTDHGTFVIGFSVSHHHLAVALEGPTMAHFRDRLVTAGYHPGKRLARIGWDQPVDRALLAEIIQFVVTAKADVSSFWWA</sequence>
<proteinExistence type="predicted"/>
<gene>
    <name evidence="2" type="ORF">VC81_01025</name>
</gene>
<evidence type="ECO:0000313" key="3">
    <source>
        <dbReference type="Proteomes" id="UP000033491"/>
    </source>
</evidence>
<dbReference type="OrthoDB" id="384795at2"/>
<dbReference type="Proteomes" id="UP000033491">
    <property type="component" value="Unassembled WGS sequence"/>
</dbReference>
<evidence type="ECO:0000313" key="2">
    <source>
        <dbReference type="EMBL" id="KJW13796.1"/>
    </source>
</evidence>
<dbReference type="SUPFAM" id="SSF159888">
    <property type="entry name" value="YdhG-like"/>
    <property type="match status" value="1"/>
</dbReference>
<organism evidence="2 3">
    <name type="scientific">Levilactobacillus spicheri</name>
    <dbReference type="NCBI Taxonomy" id="216463"/>
    <lineage>
        <taxon>Bacteria</taxon>
        <taxon>Bacillati</taxon>
        <taxon>Bacillota</taxon>
        <taxon>Bacilli</taxon>
        <taxon>Lactobacillales</taxon>
        <taxon>Lactobacillaceae</taxon>
        <taxon>Levilactobacillus</taxon>
    </lineage>
</organism>
<feature type="domain" description="YdhG-like" evidence="1">
    <location>
        <begin position="21"/>
        <end position="111"/>
    </location>
</feature>
<protein>
    <submittedName>
        <fullName evidence="2">Iron chaperone</fullName>
    </submittedName>
</protein>
<reference evidence="2 3" key="1">
    <citation type="submission" date="2015-03" db="EMBL/GenBank/DDBJ databases">
        <authorList>
            <person name="Zheng J."/>
            <person name="Ganezle M."/>
        </authorList>
    </citation>
    <scope>NUCLEOTIDE SEQUENCE [LARGE SCALE GENOMIC DNA]</scope>
    <source>
        <strain evidence="2 3">LP38</strain>
    </source>
</reference>
<name>A0A0F3RUY8_9LACO</name>
<dbReference type="Pfam" id="PF08818">
    <property type="entry name" value="DUF1801"/>
    <property type="match status" value="1"/>
</dbReference>
<dbReference type="AlphaFoldDB" id="A0A0F3RUY8"/>
<dbReference type="PATRIC" id="fig|216463.3.peg.1990"/>
<dbReference type="RefSeq" id="WP_045806291.1">
    <property type="nucleotide sequence ID" value="NZ_JZCR01000003.1"/>
</dbReference>
<dbReference type="EMBL" id="JZCR01000003">
    <property type="protein sequence ID" value="KJW13796.1"/>
    <property type="molecule type" value="Genomic_DNA"/>
</dbReference>
<dbReference type="InterPro" id="IPR014922">
    <property type="entry name" value="YdhG-like"/>
</dbReference>